<proteinExistence type="predicted"/>
<reference evidence="2" key="1">
    <citation type="submission" date="2022-03" db="EMBL/GenBank/DDBJ databases">
        <title>Draft genome sequence of Aduncisulcus paluster, a free-living microaerophilic Fornicata.</title>
        <authorList>
            <person name="Yuyama I."/>
            <person name="Kume K."/>
            <person name="Tamura T."/>
            <person name="Inagaki Y."/>
            <person name="Hashimoto T."/>
        </authorList>
    </citation>
    <scope>NUCLEOTIDE SEQUENCE</scope>
    <source>
        <strain evidence="2">NY0171</strain>
    </source>
</reference>
<dbReference type="CDD" id="cd00024">
    <property type="entry name" value="CD_CSD"/>
    <property type="match status" value="1"/>
</dbReference>
<keyword evidence="3" id="KW-1185">Reference proteome</keyword>
<dbReference type="Proteomes" id="UP001057375">
    <property type="component" value="Unassembled WGS sequence"/>
</dbReference>
<protein>
    <recommendedName>
        <fullName evidence="1">Chromo domain-containing protein</fullName>
    </recommendedName>
</protein>
<dbReference type="SUPFAM" id="SSF54160">
    <property type="entry name" value="Chromo domain-like"/>
    <property type="match status" value="1"/>
</dbReference>
<dbReference type="PROSITE" id="PS50013">
    <property type="entry name" value="CHROMO_2"/>
    <property type="match status" value="1"/>
</dbReference>
<evidence type="ECO:0000259" key="1">
    <source>
        <dbReference type="PROSITE" id="PS50013"/>
    </source>
</evidence>
<comment type="caution">
    <text evidence="2">The sequence shown here is derived from an EMBL/GenBank/DDBJ whole genome shotgun (WGS) entry which is preliminary data.</text>
</comment>
<dbReference type="InterPro" id="IPR016197">
    <property type="entry name" value="Chromo-like_dom_sf"/>
</dbReference>
<dbReference type="EMBL" id="BQXS01012230">
    <property type="protein sequence ID" value="GKT20489.1"/>
    <property type="molecule type" value="Genomic_DNA"/>
</dbReference>
<feature type="domain" description="Chromo" evidence="1">
    <location>
        <begin position="104"/>
        <end position="155"/>
    </location>
</feature>
<accession>A0ABQ5JX09</accession>
<gene>
    <name evidence="2" type="ORF">ADUPG1_011731</name>
</gene>
<organism evidence="2 3">
    <name type="scientific">Aduncisulcus paluster</name>
    <dbReference type="NCBI Taxonomy" id="2918883"/>
    <lineage>
        <taxon>Eukaryota</taxon>
        <taxon>Metamonada</taxon>
        <taxon>Carpediemonas-like organisms</taxon>
        <taxon>Aduncisulcus</taxon>
    </lineage>
</organism>
<dbReference type="Gene3D" id="2.40.50.40">
    <property type="match status" value="1"/>
</dbReference>
<dbReference type="InterPro" id="IPR000953">
    <property type="entry name" value="Chromo/chromo_shadow_dom"/>
</dbReference>
<evidence type="ECO:0000313" key="3">
    <source>
        <dbReference type="Proteomes" id="UP001057375"/>
    </source>
</evidence>
<name>A0ABQ5JX09_9EUKA</name>
<sequence length="155" mass="18058">MINEAQEKIVDDRQVSTERRSSLKPHEYVLLRPVANQKVSKVHPKLLGPFEVQKEVTDRNCVTIKSLKDSKQQTIPLKRIVRFRHERYTMPELRQLAELDQEVYIVDQVLSHRVDADGMIWYMCKWVGYDEPSEEPESGVGHTPAVLAYKTLKDL</sequence>
<evidence type="ECO:0000313" key="2">
    <source>
        <dbReference type="EMBL" id="GKT20489.1"/>
    </source>
</evidence>